<evidence type="ECO:0008006" key="3">
    <source>
        <dbReference type="Google" id="ProtNLM"/>
    </source>
</evidence>
<dbReference type="EMBL" id="JAUHHV010000010">
    <property type="protein sequence ID" value="KAK1411268.1"/>
    <property type="molecule type" value="Genomic_DNA"/>
</dbReference>
<dbReference type="PANTHER" id="PTHR11439:SF491">
    <property type="entry name" value="INTEGRASE CATALYTIC DOMAIN-CONTAINING PROTEIN"/>
    <property type="match status" value="1"/>
</dbReference>
<proteinExistence type="predicted"/>
<gene>
    <name evidence="1" type="ORF">QVD17_37815</name>
</gene>
<evidence type="ECO:0000313" key="2">
    <source>
        <dbReference type="Proteomes" id="UP001229421"/>
    </source>
</evidence>
<dbReference type="AlphaFoldDB" id="A0AAD8JWN7"/>
<dbReference type="CDD" id="cd09272">
    <property type="entry name" value="RNase_HI_RT_Ty1"/>
    <property type="match status" value="1"/>
</dbReference>
<reference evidence="1" key="1">
    <citation type="journal article" date="2023" name="bioRxiv">
        <title>Improved chromosome-level genome assembly for marigold (Tagetes erecta).</title>
        <authorList>
            <person name="Jiang F."/>
            <person name="Yuan L."/>
            <person name="Wang S."/>
            <person name="Wang H."/>
            <person name="Xu D."/>
            <person name="Wang A."/>
            <person name="Fan W."/>
        </authorList>
    </citation>
    <scope>NUCLEOTIDE SEQUENCE</scope>
    <source>
        <strain evidence="1">WSJ</strain>
        <tissue evidence="1">Leaf</tissue>
    </source>
</reference>
<dbReference type="Proteomes" id="UP001229421">
    <property type="component" value="Unassembled WGS sequence"/>
</dbReference>
<dbReference type="PANTHER" id="PTHR11439">
    <property type="entry name" value="GAG-POL-RELATED RETROTRANSPOSON"/>
    <property type="match status" value="1"/>
</dbReference>
<keyword evidence="2" id="KW-1185">Reference proteome</keyword>
<protein>
    <recommendedName>
        <fullName evidence="3">Retrovirus-related Pol polyprotein from transposon TNT 1-94</fullName>
    </recommendedName>
</protein>
<evidence type="ECO:0000313" key="1">
    <source>
        <dbReference type="EMBL" id="KAK1411268.1"/>
    </source>
</evidence>
<sequence length="130" mass="15202">MALAEAVKEGLWLKRFVKELGVNIHENVVYCDNMGAVHLSKNSMFHDRTKHIRVRFHFIRDVVNSRKLKVEYISTHDNGADMFTKSLPDINADRASSMRQLTRNLKMIECVEDVHFEDLERLLYKGEILI</sequence>
<organism evidence="1 2">
    <name type="scientific">Tagetes erecta</name>
    <name type="common">African marigold</name>
    <dbReference type="NCBI Taxonomy" id="13708"/>
    <lineage>
        <taxon>Eukaryota</taxon>
        <taxon>Viridiplantae</taxon>
        <taxon>Streptophyta</taxon>
        <taxon>Embryophyta</taxon>
        <taxon>Tracheophyta</taxon>
        <taxon>Spermatophyta</taxon>
        <taxon>Magnoliopsida</taxon>
        <taxon>eudicotyledons</taxon>
        <taxon>Gunneridae</taxon>
        <taxon>Pentapetalae</taxon>
        <taxon>asterids</taxon>
        <taxon>campanulids</taxon>
        <taxon>Asterales</taxon>
        <taxon>Asteraceae</taxon>
        <taxon>Asteroideae</taxon>
        <taxon>Heliantheae alliance</taxon>
        <taxon>Tageteae</taxon>
        <taxon>Tagetes</taxon>
    </lineage>
</organism>
<accession>A0AAD8JWN7</accession>
<name>A0AAD8JWN7_TARER</name>
<comment type="caution">
    <text evidence="1">The sequence shown here is derived from an EMBL/GenBank/DDBJ whole genome shotgun (WGS) entry which is preliminary data.</text>
</comment>